<evidence type="ECO:0000256" key="3">
    <source>
        <dbReference type="ARBA" id="ARBA00022553"/>
    </source>
</evidence>
<dbReference type="Proteomes" id="UP000754563">
    <property type="component" value="Unassembled WGS sequence"/>
</dbReference>
<dbReference type="AlphaFoldDB" id="A0A955L7P7"/>
<dbReference type="InterPro" id="IPR016066">
    <property type="entry name" value="A-D-PHexomutase_CS"/>
</dbReference>
<accession>A0A955L7P7</accession>
<dbReference type="EMBL" id="JAGQLH010000009">
    <property type="protein sequence ID" value="MCA9385248.1"/>
    <property type="molecule type" value="Genomic_DNA"/>
</dbReference>
<evidence type="ECO:0000259" key="7">
    <source>
        <dbReference type="Pfam" id="PF00408"/>
    </source>
</evidence>
<evidence type="ECO:0000256" key="5">
    <source>
        <dbReference type="ARBA" id="ARBA00022842"/>
    </source>
</evidence>
<proteinExistence type="inferred from homology"/>
<dbReference type="Pfam" id="PF02878">
    <property type="entry name" value="PGM_PMM_I"/>
    <property type="match status" value="1"/>
</dbReference>
<evidence type="ECO:0000313" key="11">
    <source>
        <dbReference type="EMBL" id="MCA9385248.1"/>
    </source>
</evidence>
<dbReference type="SUPFAM" id="SSF55957">
    <property type="entry name" value="Phosphoglucomutase, C-terminal domain"/>
    <property type="match status" value="1"/>
</dbReference>
<keyword evidence="5" id="KW-0460">Magnesium</keyword>
<evidence type="ECO:0000256" key="4">
    <source>
        <dbReference type="ARBA" id="ARBA00022723"/>
    </source>
</evidence>
<reference evidence="11" key="1">
    <citation type="submission" date="2020-04" db="EMBL/GenBank/DDBJ databases">
        <authorList>
            <person name="Zhang T."/>
        </authorList>
    </citation>
    <scope>NUCLEOTIDE SEQUENCE</scope>
    <source>
        <strain evidence="11">HKST-UBA11</strain>
    </source>
</reference>
<dbReference type="GO" id="GO:0000287">
    <property type="term" value="F:magnesium ion binding"/>
    <property type="evidence" value="ECO:0007669"/>
    <property type="project" value="InterPro"/>
</dbReference>
<dbReference type="InterPro" id="IPR036900">
    <property type="entry name" value="A-D-PHexomutase_C_sf"/>
</dbReference>
<dbReference type="Pfam" id="PF02879">
    <property type="entry name" value="PGM_PMM_II"/>
    <property type="match status" value="1"/>
</dbReference>
<evidence type="ECO:0000256" key="1">
    <source>
        <dbReference type="ARBA" id="ARBA00001946"/>
    </source>
</evidence>
<evidence type="ECO:0000259" key="8">
    <source>
        <dbReference type="Pfam" id="PF02878"/>
    </source>
</evidence>
<evidence type="ECO:0000256" key="2">
    <source>
        <dbReference type="ARBA" id="ARBA00010231"/>
    </source>
</evidence>
<feature type="domain" description="Alpha-D-phosphohexomutase alpha/beta/alpha" evidence="9">
    <location>
        <begin position="257"/>
        <end position="351"/>
    </location>
</feature>
<dbReference type="Gene3D" id="3.30.310.50">
    <property type="entry name" value="Alpha-D-phosphohexomutase, C-terminal domain"/>
    <property type="match status" value="1"/>
</dbReference>
<keyword evidence="3" id="KW-0597">Phosphoprotein</keyword>
<dbReference type="PANTHER" id="PTHR45745">
    <property type="entry name" value="PHOSPHOMANNOMUTASE 45A"/>
    <property type="match status" value="1"/>
</dbReference>
<dbReference type="InterPro" id="IPR005846">
    <property type="entry name" value="A-D-PHexomutase_a/b/a-III"/>
</dbReference>
<keyword evidence="6" id="KW-0413">Isomerase</keyword>
<comment type="similarity">
    <text evidence="2">Belongs to the phosphohexose mutase family.</text>
</comment>
<dbReference type="PANTHER" id="PTHR45745:SF1">
    <property type="entry name" value="PHOSPHOGLUCOMUTASE 2B-RELATED"/>
    <property type="match status" value="1"/>
</dbReference>
<dbReference type="InterPro" id="IPR005844">
    <property type="entry name" value="A-D-PHexomutase_a/b/a-I"/>
</dbReference>
<name>A0A955L7P7_9BACT</name>
<reference evidence="11" key="2">
    <citation type="journal article" date="2021" name="Microbiome">
        <title>Successional dynamics and alternative stable states in a saline activated sludge microbial community over 9 years.</title>
        <authorList>
            <person name="Wang Y."/>
            <person name="Ye J."/>
            <person name="Ju F."/>
            <person name="Liu L."/>
            <person name="Boyd J.A."/>
            <person name="Deng Y."/>
            <person name="Parks D.H."/>
            <person name="Jiang X."/>
            <person name="Yin X."/>
            <person name="Woodcroft B.J."/>
            <person name="Tyson G.W."/>
            <person name="Hugenholtz P."/>
            <person name="Polz M.F."/>
            <person name="Zhang T."/>
        </authorList>
    </citation>
    <scope>NUCLEOTIDE SEQUENCE</scope>
    <source>
        <strain evidence="11">HKST-UBA11</strain>
    </source>
</reference>
<protein>
    <submittedName>
        <fullName evidence="11">Phospho-sugar mutase</fullName>
    </submittedName>
</protein>
<dbReference type="CDD" id="cd05799">
    <property type="entry name" value="PGM2"/>
    <property type="match status" value="1"/>
</dbReference>
<dbReference type="SUPFAM" id="SSF53738">
    <property type="entry name" value="Phosphoglucomutase, first 3 domains"/>
    <property type="match status" value="3"/>
</dbReference>
<evidence type="ECO:0000313" key="12">
    <source>
        <dbReference type="Proteomes" id="UP000754563"/>
    </source>
</evidence>
<comment type="caution">
    <text evidence="11">The sequence shown here is derived from an EMBL/GenBank/DDBJ whole genome shotgun (WGS) entry which is preliminary data.</text>
</comment>
<dbReference type="Gene3D" id="3.40.120.10">
    <property type="entry name" value="Alpha-D-Glucose-1,6-Bisphosphate, subunit A, domain 3"/>
    <property type="match status" value="3"/>
</dbReference>
<dbReference type="GO" id="GO:0006166">
    <property type="term" value="P:purine ribonucleoside salvage"/>
    <property type="evidence" value="ECO:0007669"/>
    <property type="project" value="TreeGrafter"/>
</dbReference>
<evidence type="ECO:0000256" key="6">
    <source>
        <dbReference type="ARBA" id="ARBA00023235"/>
    </source>
</evidence>
<sequence>MPARIHLTKLAFEKLSSDSKTIDTAIENLKYWLLHPSFEEYHDQIDFMIESEQFEELFDCFYQVIPFGTAGRRGLVGIGPNRINPWTIAASAQGHSQFLLKKYGTEAKKRGIVIAYDVRQYMNTEIYGPHLHNPIFGLSSKDLAETAATVYAKNAIPVHFFNDIASTPQLSFTIRKLNTLAGINISASHNPRDYNGKKVFDEYGGQLIPPYDQELADEVNNNVPMYEVDIGLFSRELHEGKINLVSGETEQAYEKAVAELSISQNRVIRIAYSPLHGTGKRTVFKVLKQLGFDVHIEPESSIPSGEFETVPNHIANPELPEVFERLKLFADEIQAEIIITTDPDADRVGFMIRTNENTWKLLSGNEMILLLTKYLFNKNKKGKIFATIPVTRLLDTLCKRNNITLNHQLLPGFKYIASEMNELEEKGEMDTFLLGAEDTFGHIRGNYAREKDGLVAAILLSEFAGELKEQKKTLIDNLDEIYAKFGYVENETISIKFEHSYELSKMQKLMNEIRESKGNCFTPLEIESFKDHWTGKAFVSETEKSSRNLLEFEIKPEHGTTSCRMLIRPSGTEPKLKLYFECAKTDHLEQLEGNKDIVKSELGRIRQHVVEILTNMMEK</sequence>
<dbReference type="PROSITE" id="PS00710">
    <property type="entry name" value="PGM_PMM"/>
    <property type="match status" value="1"/>
</dbReference>
<dbReference type="InterPro" id="IPR005843">
    <property type="entry name" value="A-D-PHexomutase_C"/>
</dbReference>
<dbReference type="InterPro" id="IPR005845">
    <property type="entry name" value="A-D-PHexomutase_a/b/a-II"/>
</dbReference>
<gene>
    <name evidence="11" type="ORF">KC717_01225</name>
</gene>
<dbReference type="InterPro" id="IPR016055">
    <property type="entry name" value="A-D-PHexomutase_a/b/a-I/II/III"/>
</dbReference>
<dbReference type="GO" id="GO:0008973">
    <property type="term" value="F:phosphopentomutase activity"/>
    <property type="evidence" value="ECO:0007669"/>
    <property type="project" value="TreeGrafter"/>
</dbReference>
<feature type="domain" description="Alpha-D-phosphohexomutase alpha/beta/alpha" evidence="10">
    <location>
        <begin position="364"/>
        <end position="484"/>
    </location>
</feature>
<comment type="cofactor">
    <cofactor evidence="1">
        <name>Mg(2+)</name>
        <dbReference type="ChEBI" id="CHEBI:18420"/>
    </cofactor>
</comment>
<evidence type="ECO:0000259" key="10">
    <source>
        <dbReference type="Pfam" id="PF02880"/>
    </source>
</evidence>
<organism evidence="11 12">
    <name type="scientific">Candidatus Dojkabacteria bacterium</name>
    <dbReference type="NCBI Taxonomy" id="2099670"/>
    <lineage>
        <taxon>Bacteria</taxon>
        <taxon>Candidatus Dojkabacteria</taxon>
    </lineage>
</organism>
<evidence type="ECO:0000259" key="9">
    <source>
        <dbReference type="Pfam" id="PF02879"/>
    </source>
</evidence>
<feature type="domain" description="Alpha-D-phosphohexomutase alpha/beta/alpha" evidence="8">
    <location>
        <begin position="139"/>
        <end position="222"/>
    </location>
</feature>
<dbReference type="GO" id="GO:0005975">
    <property type="term" value="P:carbohydrate metabolic process"/>
    <property type="evidence" value="ECO:0007669"/>
    <property type="project" value="InterPro"/>
</dbReference>
<feature type="domain" description="Alpha-D-phosphohexomutase C-terminal" evidence="7">
    <location>
        <begin position="564"/>
        <end position="591"/>
    </location>
</feature>
<dbReference type="Pfam" id="PF00408">
    <property type="entry name" value="PGM_PMM_IV"/>
    <property type="match status" value="1"/>
</dbReference>
<dbReference type="Pfam" id="PF02880">
    <property type="entry name" value="PGM_PMM_III"/>
    <property type="match status" value="1"/>
</dbReference>
<keyword evidence="4" id="KW-0479">Metal-binding</keyword>